<dbReference type="Ensembl" id="ENSVKKT00000001227.1">
    <property type="protein sequence ID" value="ENSVKKP00000001180.1"/>
    <property type="gene ID" value="ENSVKKG00000000964.1"/>
</dbReference>
<dbReference type="Proteomes" id="UP000694545">
    <property type="component" value="Unplaced"/>
</dbReference>
<name>A0A8D2IQT2_VARKO</name>
<evidence type="ECO:0000313" key="1">
    <source>
        <dbReference type="Ensembl" id="ENSVKKP00000001180.1"/>
    </source>
</evidence>
<evidence type="ECO:0000313" key="2">
    <source>
        <dbReference type="Proteomes" id="UP000694545"/>
    </source>
</evidence>
<sequence>MRPLSPSLKNIIMMGHARSKARACMRRDRFLQASPKRSPHKQAATSLYACGESKTSMAGWINGHGRPDPARGRTQLLLLHGTVKV</sequence>
<protein>
    <submittedName>
        <fullName evidence="1">Uncharacterized protein</fullName>
    </submittedName>
</protein>
<reference evidence="1" key="2">
    <citation type="submission" date="2025-09" db="UniProtKB">
        <authorList>
            <consortium name="Ensembl"/>
        </authorList>
    </citation>
    <scope>IDENTIFICATION</scope>
</reference>
<keyword evidence="2" id="KW-1185">Reference proteome</keyword>
<organism evidence="1 2">
    <name type="scientific">Varanus komodoensis</name>
    <name type="common">Komodo dragon</name>
    <dbReference type="NCBI Taxonomy" id="61221"/>
    <lineage>
        <taxon>Eukaryota</taxon>
        <taxon>Metazoa</taxon>
        <taxon>Chordata</taxon>
        <taxon>Craniata</taxon>
        <taxon>Vertebrata</taxon>
        <taxon>Euteleostomi</taxon>
        <taxon>Lepidosauria</taxon>
        <taxon>Squamata</taxon>
        <taxon>Bifurcata</taxon>
        <taxon>Unidentata</taxon>
        <taxon>Episquamata</taxon>
        <taxon>Toxicofera</taxon>
        <taxon>Anguimorpha</taxon>
        <taxon>Paleoanguimorpha</taxon>
        <taxon>Varanoidea</taxon>
        <taxon>Varanidae</taxon>
        <taxon>Varanus</taxon>
    </lineage>
</organism>
<proteinExistence type="predicted"/>
<accession>A0A8D2IQT2</accession>
<dbReference type="AlphaFoldDB" id="A0A8D2IQT2"/>
<reference evidence="1" key="1">
    <citation type="submission" date="2025-08" db="UniProtKB">
        <authorList>
            <consortium name="Ensembl"/>
        </authorList>
    </citation>
    <scope>IDENTIFICATION</scope>
</reference>